<dbReference type="Proteomes" id="UP000827092">
    <property type="component" value="Unassembled WGS sequence"/>
</dbReference>
<keyword evidence="2" id="KW-1185">Reference proteome</keyword>
<name>A0AAV6VWL0_9ARAC</name>
<organism evidence="1 2">
    <name type="scientific">Oedothorax gibbosus</name>
    <dbReference type="NCBI Taxonomy" id="931172"/>
    <lineage>
        <taxon>Eukaryota</taxon>
        <taxon>Metazoa</taxon>
        <taxon>Ecdysozoa</taxon>
        <taxon>Arthropoda</taxon>
        <taxon>Chelicerata</taxon>
        <taxon>Arachnida</taxon>
        <taxon>Araneae</taxon>
        <taxon>Araneomorphae</taxon>
        <taxon>Entelegynae</taxon>
        <taxon>Araneoidea</taxon>
        <taxon>Linyphiidae</taxon>
        <taxon>Erigoninae</taxon>
        <taxon>Oedothorax</taxon>
    </lineage>
</organism>
<sequence length="113" mass="12845">MPNRNIEFENIPIPENRLKVPASISLHNKLLLQIRPIGTGNWSAGTWFAGIFLNGHYLYKRNVVAVRYDSSRVLPTIVFVVFDGDVQVARLDPGFVLSLIRSHSKCQKLEIEK</sequence>
<protein>
    <submittedName>
        <fullName evidence="1">Uncharacterized protein</fullName>
    </submittedName>
</protein>
<accession>A0AAV6VWL0</accession>
<dbReference type="AlphaFoldDB" id="A0AAV6VWL0"/>
<reference evidence="1 2" key="1">
    <citation type="journal article" date="2022" name="Nat. Ecol. Evol.">
        <title>A masculinizing supergene underlies an exaggerated male reproductive morph in a spider.</title>
        <authorList>
            <person name="Hendrickx F."/>
            <person name="De Corte Z."/>
            <person name="Sonet G."/>
            <person name="Van Belleghem S.M."/>
            <person name="Kostlbacher S."/>
            <person name="Vangestel C."/>
        </authorList>
    </citation>
    <scope>NUCLEOTIDE SEQUENCE [LARGE SCALE GENOMIC DNA]</scope>
    <source>
        <strain evidence="1">W744_W776</strain>
    </source>
</reference>
<comment type="caution">
    <text evidence="1">The sequence shown here is derived from an EMBL/GenBank/DDBJ whole genome shotgun (WGS) entry which is preliminary data.</text>
</comment>
<dbReference type="EMBL" id="JAFNEN010000009">
    <property type="protein sequence ID" value="KAG8201060.1"/>
    <property type="molecule type" value="Genomic_DNA"/>
</dbReference>
<gene>
    <name evidence="1" type="ORF">JTE90_002735</name>
</gene>
<proteinExistence type="predicted"/>
<evidence type="ECO:0000313" key="1">
    <source>
        <dbReference type="EMBL" id="KAG8201060.1"/>
    </source>
</evidence>
<evidence type="ECO:0000313" key="2">
    <source>
        <dbReference type="Proteomes" id="UP000827092"/>
    </source>
</evidence>